<reference evidence="10 11" key="1">
    <citation type="submission" date="2020-08" db="EMBL/GenBank/DDBJ databases">
        <title>Genome public.</title>
        <authorList>
            <person name="Liu C."/>
            <person name="Sun Q."/>
        </authorList>
    </citation>
    <scope>NUCLEOTIDE SEQUENCE [LARGE SCALE GENOMIC DNA]</scope>
    <source>
        <strain evidence="10 11">NSJ-37</strain>
    </source>
</reference>
<evidence type="ECO:0000256" key="6">
    <source>
        <dbReference type="ARBA" id="ARBA00023136"/>
    </source>
</evidence>
<dbReference type="InterPro" id="IPR006686">
    <property type="entry name" value="MscS_channel_CS"/>
</dbReference>
<evidence type="ECO:0000313" key="11">
    <source>
        <dbReference type="Proteomes" id="UP000606193"/>
    </source>
</evidence>
<dbReference type="PANTHER" id="PTHR30221:SF1">
    <property type="entry name" value="SMALL-CONDUCTANCE MECHANOSENSITIVE CHANNEL"/>
    <property type="match status" value="1"/>
</dbReference>
<organism evidence="10 11">
    <name type="scientific">Jutongia huaianensis</name>
    <dbReference type="NCBI Taxonomy" id="2763668"/>
    <lineage>
        <taxon>Bacteria</taxon>
        <taxon>Bacillati</taxon>
        <taxon>Bacillota</taxon>
        <taxon>Clostridia</taxon>
        <taxon>Lachnospirales</taxon>
        <taxon>Lachnospiraceae</taxon>
        <taxon>Jutongia</taxon>
    </lineage>
</organism>
<evidence type="ECO:0000259" key="9">
    <source>
        <dbReference type="Pfam" id="PF21082"/>
    </source>
</evidence>
<dbReference type="Pfam" id="PF21082">
    <property type="entry name" value="MS_channel_3rd"/>
    <property type="match status" value="1"/>
</dbReference>
<dbReference type="Gene3D" id="1.10.287.1260">
    <property type="match status" value="1"/>
</dbReference>
<evidence type="ECO:0000256" key="2">
    <source>
        <dbReference type="ARBA" id="ARBA00008017"/>
    </source>
</evidence>
<feature type="transmembrane region" description="Helical" evidence="7">
    <location>
        <begin position="74"/>
        <end position="92"/>
    </location>
</feature>
<dbReference type="InterPro" id="IPR010920">
    <property type="entry name" value="LSM_dom_sf"/>
</dbReference>
<accession>A0ABR7N212</accession>
<dbReference type="EMBL" id="JACRSX010000010">
    <property type="protein sequence ID" value="MBC8562665.1"/>
    <property type="molecule type" value="Genomic_DNA"/>
</dbReference>
<comment type="subcellular location">
    <subcellularLocation>
        <location evidence="1">Cell membrane</location>
        <topology evidence="1">Multi-pass membrane protein</topology>
    </subcellularLocation>
</comment>
<protein>
    <submittedName>
        <fullName evidence="10">Mechanosensitive ion channel</fullName>
    </submittedName>
</protein>
<name>A0ABR7N212_9FIRM</name>
<keyword evidence="4 7" id="KW-0812">Transmembrane</keyword>
<dbReference type="Gene3D" id="2.30.30.60">
    <property type="match status" value="1"/>
</dbReference>
<gene>
    <name evidence="10" type="ORF">H8704_08500</name>
</gene>
<evidence type="ECO:0000313" key="10">
    <source>
        <dbReference type="EMBL" id="MBC8562665.1"/>
    </source>
</evidence>
<evidence type="ECO:0000256" key="7">
    <source>
        <dbReference type="SAM" id="Phobius"/>
    </source>
</evidence>
<keyword evidence="11" id="KW-1185">Reference proteome</keyword>
<dbReference type="InterPro" id="IPR045275">
    <property type="entry name" value="MscS_archaea/bacteria_type"/>
</dbReference>
<dbReference type="Pfam" id="PF00924">
    <property type="entry name" value="MS_channel_2nd"/>
    <property type="match status" value="1"/>
</dbReference>
<evidence type="ECO:0000256" key="3">
    <source>
        <dbReference type="ARBA" id="ARBA00022475"/>
    </source>
</evidence>
<dbReference type="InterPro" id="IPR006685">
    <property type="entry name" value="MscS_channel_2nd"/>
</dbReference>
<dbReference type="SUPFAM" id="SSF50182">
    <property type="entry name" value="Sm-like ribonucleoproteins"/>
    <property type="match status" value="1"/>
</dbReference>
<dbReference type="InterPro" id="IPR011066">
    <property type="entry name" value="MscS_channel_C_sf"/>
</dbReference>
<keyword evidence="6 7" id="KW-0472">Membrane</keyword>
<comment type="caution">
    <text evidence="10">The sequence shown here is derived from an EMBL/GenBank/DDBJ whole genome shotgun (WGS) entry which is preliminary data.</text>
</comment>
<dbReference type="RefSeq" id="WP_249297964.1">
    <property type="nucleotide sequence ID" value="NZ_JACRSX010000010.1"/>
</dbReference>
<evidence type="ECO:0000256" key="5">
    <source>
        <dbReference type="ARBA" id="ARBA00022989"/>
    </source>
</evidence>
<feature type="transmembrane region" description="Helical" evidence="7">
    <location>
        <begin position="149"/>
        <end position="169"/>
    </location>
</feature>
<evidence type="ECO:0000256" key="1">
    <source>
        <dbReference type="ARBA" id="ARBA00004651"/>
    </source>
</evidence>
<feature type="transmembrane region" description="Helical" evidence="7">
    <location>
        <begin position="118"/>
        <end position="143"/>
    </location>
</feature>
<dbReference type="SUPFAM" id="SSF82861">
    <property type="entry name" value="Mechanosensitive channel protein MscS (YggB), transmembrane region"/>
    <property type="match status" value="1"/>
</dbReference>
<evidence type="ECO:0000256" key="4">
    <source>
        <dbReference type="ARBA" id="ARBA00022692"/>
    </source>
</evidence>
<dbReference type="PROSITE" id="PS01246">
    <property type="entry name" value="UPF0003"/>
    <property type="match status" value="1"/>
</dbReference>
<comment type="similarity">
    <text evidence="2">Belongs to the MscS (TC 1.A.23) family.</text>
</comment>
<dbReference type="Gene3D" id="3.30.70.100">
    <property type="match status" value="1"/>
</dbReference>
<feature type="domain" description="Mechanosensitive ion channel MscS" evidence="8">
    <location>
        <begin position="157"/>
        <end position="222"/>
    </location>
</feature>
<dbReference type="InterPro" id="IPR049278">
    <property type="entry name" value="MS_channel_C"/>
</dbReference>
<proteinExistence type="inferred from homology"/>
<dbReference type="PANTHER" id="PTHR30221">
    <property type="entry name" value="SMALL-CONDUCTANCE MECHANOSENSITIVE CHANNEL"/>
    <property type="match status" value="1"/>
</dbReference>
<dbReference type="InterPro" id="IPR023408">
    <property type="entry name" value="MscS_beta-dom_sf"/>
</dbReference>
<dbReference type="SUPFAM" id="SSF82689">
    <property type="entry name" value="Mechanosensitive channel protein MscS (YggB), C-terminal domain"/>
    <property type="match status" value="1"/>
</dbReference>
<feature type="domain" description="Mechanosensitive ion channel MscS C-terminal" evidence="9">
    <location>
        <begin position="231"/>
        <end position="310"/>
    </location>
</feature>
<dbReference type="Proteomes" id="UP000606193">
    <property type="component" value="Unassembled WGS sequence"/>
</dbReference>
<keyword evidence="5 7" id="KW-1133">Transmembrane helix</keyword>
<keyword evidence="3" id="KW-1003">Cell membrane</keyword>
<evidence type="ECO:0000259" key="8">
    <source>
        <dbReference type="Pfam" id="PF00924"/>
    </source>
</evidence>
<sequence length="312" mass="34381">MTDMTGQILTRGFMMLAATAATGTPVPTESPVPADVQEVVEQMNSSASAEEKTSFLLEYLMAQREPLMNFGKTLLIALIVFLIGRKVISLLLKLLNRWMERGGVEVSVHKFIMSLGNVVLYILLIFCVAGILGVGTSSIVAIIGSAGLAVGLALQGSLSNLAGGILILLMKPFRVGDYIVATGVEGTVRNIDIFYTRIVTTDNKVVVIPNGTLSNGNIINTSQEDYRLLILDFMVGYDADISKVREIILELMEQDMQICQDRARSVNIDKLNPGRVKLQAKAWVATEHYWDVRYRMLEKIKEELPKQGIPLF</sequence>
<dbReference type="InterPro" id="IPR011014">
    <property type="entry name" value="MscS_channel_TM-2"/>
</dbReference>